<reference evidence="2" key="1">
    <citation type="submission" date="2016-10" db="EMBL/GenBank/DDBJ databases">
        <authorList>
            <person name="Varghese N."/>
            <person name="Submissions S."/>
        </authorList>
    </citation>
    <scope>NUCLEOTIDE SEQUENCE [LARGE SCALE GENOMIC DNA]</scope>
    <source>
        <strain evidence="2">Nm44</strain>
    </source>
</reference>
<dbReference type="PANTHER" id="PTHR34874">
    <property type="entry name" value="PROTEIN YCHN"/>
    <property type="match status" value="1"/>
</dbReference>
<dbReference type="RefSeq" id="WP_074905740.1">
    <property type="nucleotide sequence ID" value="NZ_FOUB01000030.1"/>
</dbReference>
<accession>A0A1I4R460</accession>
<dbReference type="AlphaFoldDB" id="A0A1I4R460"/>
<name>A0A1I4R460_9PROT</name>
<protein>
    <submittedName>
        <fullName evidence="1">Uncharacterized protein involved in oxidation of intracellular sulfur</fullName>
    </submittedName>
</protein>
<dbReference type="Proteomes" id="UP000183287">
    <property type="component" value="Unassembled WGS sequence"/>
</dbReference>
<dbReference type="Pfam" id="PF02635">
    <property type="entry name" value="DsrE"/>
    <property type="match status" value="1"/>
</dbReference>
<proteinExistence type="predicted"/>
<evidence type="ECO:0000313" key="2">
    <source>
        <dbReference type="Proteomes" id="UP000183287"/>
    </source>
</evidence>
<sequence>MKVLFILNEPPYGSDKTYNALRLAMVFQKDQPDTEVRLFLMTDAVTAAISAQATPQGYYNVERMLKSVLAKGGHVKLCSTCCEARGIKDVSLVEGVEVSTMSQLGQWTIESDKVLVF</sequence>
<dbReference type="Gene3D" id="3.40.1260.10">
    <property type="entry name" value="DsrEFH-like"/>
    <property type="match status" value="1"/>
</dbReference>
<dbReference type="PANTHER" id="PTHR34874:SF1">
    <property type="entry name" value="PROTEIN YCHN"/>
    <property type="match status" value="1"/>
</dbReference>
<dbReference type="InterPro" id="IPR003787">
    <property type="entry name" value="Sulphur_relay_DsrE/F-like"/>
</dbReference>
<dbReference type="GO" id="GO:0005829">
    <property type="term" value="C:cytosol"/>
    <property type="evidence" value="ECO:0007669"/>
    <property type="project" value="TreeGrafter"/>
</dbReference>
<evidence type="ECO:0000313" key="1">
    <source>
        <dbReference type="EMBL" id="SFM46723.1"/>
    </source>
</evidence>
<dbReference type="EMBL" id="FOUB01000030">
    <property type="protein sequence ID" value="SFM46723.1"/>
    <property type="molecule type" value="Genomic_DNA"/>
</dbReference>
<keyword evidence="2" id="KW-1185">Reference proteome</keyword>
<dbReference type="SUPFAM" id="SSF75169">
    <property type="entry name" value="DsrEFH-like"/>
    <property type="match status" value="1"/>
</dbReference>
<dbReference type="InterPro" id="IPR027396">
    <property type="entry name" value="DsrEFH-like"/>
</dbReference>
<gene>
    <name evidence="1" type="ORF">SAMN05421863_10307</name>
</gene>
<dbReference type="OrthoDB" id="9812053at2"/>
<organism evidence="1 2">
    <name type="scientific">Nitrosomonas communis</name>
    <dbReference type="NCBI Taxonomy" id="44574"/>
    <lineage>
        <taxon>Bacteria</taxon>
        <taxon>Pseudomonadati</taxon>
        <taxon>Pseudomonadota</taxon>
        <taxon>Betaproteobacteria</taxon>
        <taxon>Nitrosomonadales</taxon>
        <taxon>Nitrosomonadaceae</taxon>
        <taxon>Nitrosomonas</taxon>
    </lineage>
</organism>